<evidence type="ECO:0000313" key="4">
    <source>
        <dbReference type="Proteomes" id="UP000501812"/>
    </source>
</evidence>
<keyword evidence="4" id="KW-1185">Reference proteome</keyword>
<organism evidence="3 4">
    <name type="scientific">Luteolibacter luteus</name>
    <dbReference type="NCBI Taxonomy" id="2728835"/>
    <lineage>
        <taxon>Bacteria</taxon>
        <taxon>Pseudomonadati</taxon>
        <taxon>Verrucomicrobiota</taxon>
        <taxon>Verrucomicrobiia</taxon>
        <taxon>Verrucomicrobiales</taxon>
        <taxon>Verrucomicrobiaceae</taxon>
        <taxon>Luteolibacter</taxon>
    </lineage>
</organism>
<dbReference type="EMBL" id="CP051774">
    <property type="protein sequence ID" value="QJE97665.1"/>
    <property type="molecule type" value="Genomic_DNA"/>
</dbReference>
<name>A0A858RLR1_9BACT</name>
<dbReference type="InterPro" id="IPR000683">
    <property type="entry name" value="Gfo/Idh/MocA-like_OxRdtase_N"/>
</dbReference>
<dbReference type="Gene3D" id="3.30.360.10">
    <property type="entry name" value="Dihydrodipicolinate Reductase, domain 2"/>
    <property type="match status" value="1"/>
</dbReference>
<dbReference type="InterPro" id="IPR006311">
    <property type="entry name" value="TAT_signal"/>
</dbReference>
<dbReference type="Gene3D" id="3.40.50.720">
    <property type="entry name" value="NAD(P)-binding Rossmann-like Domain"/>
    <property type="match status" value="1"/>
</dbReference>
<dbReference type="KEGG" id="luo:HHL09_18395"/>
<evidence type="ECO:0000256" key="1">
    <source>
        <dbReference type="SAM" id="MobiDB-lite"/>
    </source>
</evidence>
<dbReference type="SUPFAM" id="SSF55347">
    <property type="entry name" value="Glyceraldehyde-3-phosphate dehydrogenase-like, C-terminal domain"/>
    <property type="match status" value="1"/>
</dbReference>
<proteinExistence type="predicted"/>
<dbReference type="Proteomes" id="UP000501812">
    <property type="component" value="Chromosome"/>
</dbReference>
<protein>
    <submittedName>
        <fullName evidence="3">Gfo/Idh/MocA family oxidoreductase</fullName>
    </submittedName>
</protein>
<dbReference type="SUPFAM" id="SSF51735">
    <property type="entry name" value="NAD(P)-binding Rossmann-fold domains"/>
    <property type="match status" value="1"/>
</dbReference>
<dbReference type="PANTHER" id="PTHR43818">
    <property type="entry name" value="BCDNA.GH03377"/>
    <property type="match status" value="1"/>
</dbReference>
<reference evidence="3 4" key="1">
    <citation type="submission" date="2020-04" db="EMBL/GenBank/DDBJ databases">
        <title>Luteolibacter sp. G-1-1-1 isolated from soil.</title>
        <authorList>
            <person name="Dahal R.H."/>
        </authorList>
    </citation>
    <scope>NUCLEOTIDE SEQUENCE [LARGE SCALE GENOMIC DNA]</scope>
    <source>
        <strain evidence="3 4">G-1-1-1</strain>
    </source>
</reference>
<evidence type="ECO:0000313" key="3">
    <source>
        <dbReference type="EMBL" id="QJE97665.1"/>
    </source>
</evidence>
<dbReference type="InterPro" id="IPR036291">
    <property type="entry name" value="NAD(P)-bd_dom_sf"/>
</dbReference>
<gene>
    <name evidence="3" type="ORF">HHL09_18395</name>
</gene>
<sequence length="429" mass="46923">MTPNPLQADRRAFLKAGTIAAAASSLPSVLHAQGSPNSEIKIALVGCGGRGSGAAAQSLAVPGTKLVAIADAFPDNAQNAANALKQQFGDKVDLPKERIFAGFDAYKGAIDAADVVLLCTPPGFRPAHFEYAVQQGKHVFMEKPVAVDGPGIRKVIEAAKVAEQKKLKVVCGLQRRYQKSYLETLAKIKEGAIGDFVSSQVYWVSGGVWVRDRKEGMSEMEYQMRNWYYFNWICGDHICEQHVHNLDVGNWFKGATPVKAVGMGGRTKRVGKNYGEIYDHFYVEYTYADGSVMNSQSRHWDGVWSKVSETIAGTEGTAYPGMIKDRAGKVVWRFRGQDNNPYETEHEVLYDHIRNDKPINNVQYTAESTLTAILGRMACYTGGEVTWDQALNSTLDTMPKTLAWDANPGPQPGPDGMYPCPIPGGGTFA</sequence>
<dbReference type="AlphaFoldDB" id="A0A858RLR1"/>
<evidence type="ECO:0000259" key="2">
    <source>
        <dbReference type="Pfam" id="PF01408"/>
    </source>
</evidence>
<dbReference type="InterPro" id="IPR050463">
    <property type="entry name" value="Gfo/Idh/MocA_oxidrdct_glycsds"/>
</dbReference>
<dbReference type="PROSITE" id="PS51318">
    <property type="entry name" value="TAT"/>
    <property type="match status" value="1"/>
</dbReference>
<accession>A0A858RLR1</accession>
<dbReference type="GO" id="GO:0000166">
    <property type="term" value="F:nucleotide binding"/>
    <property type="evidence" value="ECO:0007669"/>
    <property type="project" value="InterPro"/>
</dbReference>
<feature type="domain" description="Gfo/Idh/MocA-like oxidoreductase N-terminal" evidence="2">
    <location>
        <begin position="40"/>
        <end position="163"/>
    </location>
</feature>
<dbReference type="PANTHER" id="PTHR43818:SF5">
    <property type="entry name" value="OXIDOREDUCTASE FAMILY PROTEIN"/>
    <property type="match status" value="1"/>
</dbReference>
<dbReference type="Pfam" id="PF01408">
    <property type="entry name" value="GFO_IDH_MocA"/>
    <property type="match status" value="1"/>
</dbReference>
<feature type="region of interest" description="Disordered" evidence="1">
    <location>
        <begin position="406"/>
        <end position="429"/>
    </location>
</feature>
<dbReference type="RefSeq" id="WP_169456091.1">
    <property type="nucleotide sequence ID" value="NZ_CP051774.1"/>
</dbReference>